<keyword evidence="3" id="KW-1185">Reference proteome</keyword>
<keyword evidence="1" id="KW-0732">Signal</keyword>
<evidence type="ECO:0008006" key="4">
    <source>
        <dbReference type="Google" id="ProtNLM"/>
    </source>
</evidence>
<protein>
    <recommendedName>
        <fullName evidence="4">SGNH/GDSL hydrolase family protein</fullName>
    </recommendedName>
</protein>
<reference evidence="2 3" key="1">
    <citation type="submission" date="2019-02" db="EMBL/GenBank/DDBJ databases">
        <title>Emended description of the genus Rhodopseudomonas and description of Rhodopseudomonas albus sp. nov., a non-phototrophic, heavy-metal-tolerant bacterium isolated from garden soil.</title>
        <authorList>
            <person name="Bao Z."/>
            <person name="Cao W.W."/>
            <person name="Sato Y."/>
            <person name="Nishizawa T."/>
            <person name="Zhao J."/>
            <person name="Guo Y."/>
            <person name="Ohta H."/>
        </authorList>
    </citation>
    <scope>NUCLEOTIDE SEQUENCE [LARGE SCALE GENOMIC DNA]</scope>
    <source>
        <strain evidence="2 3">SK50-23</strain>
    </source>
</reference>
<evidence type="ECO:0000313" key="3">
    <source>
        <dbReference type="Proteomes" id="UP000682843"/>
    </source>
</evidence>
<accession>A0ABX8A387</accession>
<evidence type="ECO:0000256" key="1">
    <source>
        <dbReference type="SAM" id="SignalP"/>
    </source>
</evidence>
<proteinExistence type="predicted"/>
<sequence>MKTLATFLVAMALGLLSAAIALVGTYDAFTSANQSVPFDHSKFLIETVASPRIVIDGGSSSMFGIVPVMIEKEFRVPVVVAADNASIPLAMKIHRIIRYARRGDILILPLEWVYYTRSEMPSDFIDKTPDEYASYYGSLPFLDRLRFVVQSVSIHNVSDAFRLYAKPSLERDHVENIGKLLKSFPYGDRKDDSRRRSSVAGLVCSDYLGSEGPIVEDMRWAARELRQLQDRRGVRVYITWPAIAGEGCYRNEDLQRDARKMFADNGIATVGDLADSAFAASHMLDTYYHVDNAAAEIRTRRLIDRLSRTPGFSEFDDHAYRSTIDQGAAAFQVLADRYPPSMK</sequence>
<feature type="chain" id="PRO_5046405514" description="SGNH/GDSL hydrolase family protein" evidence="1">
    <location>
        <begin position="22"/>
        <end position="343"/>
    </location>
</feature>
<feature type="signal peptide" evidence="1">
    <location>
        <begin position="1"/>
        <end position="21"/>
    </location>
</feature>
<dbReference type="EMBL" id="CP036498">
    <property type="protein sequence ID" value="QUS38041.1"/>
    <property type="molecule type" value="Genomic_DNA"/>
</dbReference>
<gene>
    <name evidence="2" type="ORF">RPMA_03580</name>
</gene>
<evidence type="ECO:0000313" key="2">
    <source>
        <dbReference type="EMBL" id="QUS38041.1"/>
    </source>
</evidence>
<organism evidence="2 3">
    <name type="scientific">Tardiphaga alba</name>
    <dbReference type="NCBI Taxonomy" id="340268"/>
    <lineage>
        <taxon>Bacteria</taxon>
        <taxon>Pseudomonadati</taxon>
        <taxon>Pseudomonadota</taxon>
        <taxon>Alphaproteobacteria</taxon>
        <taxon>Hyphomicrobiales</taxon>
        <taxon>Nitrobacteraceae</taxon>
        <taxon>Tardiphaga</taxon>
    </lineage>
</organism>
<name>A0ABX8A387_9BRAD</name>
<dbReference type="Proteomes" id="UP000682843">
    <property type="component" value="Chromosome"/>
</dbReference>
<dbReference type="RefSeq" id="WP_211911572.1">
    <property type="nucleotide sequence ID" value="NZ_CP036498.1"/>
</dbReference>